<organism evidence="1 2">
    <name type="scientific">Ficus carica</name>
    <name type="common">Common fig</name>
    <dbReference type="NCBI Taxonomy" id="3494"/>
    <lineage>
        <taxon>Eukaryota</taxon>
        <taxon>Viridiplantae</taxon>
        <taxon>Streptophyta</taxon>
        <taxon>Embryophyta</taxon>
        <taxon>Tracheophyta</taxon>
        <taxon>Spermatophyta</taxon>
        <taxon>Magnoliopsida</taxon>
        <taxon>eudicotyledons</taxon>
        <taxon>Gunneridae</taxon>
        <taxon>Pentapetalae</taxon>
        <taxon>rosids</taxon>
        <taxon>fabids</taxon>
        <taxon>Rosales</taxon>
        <taxon>Moraceae</taxon>
        <taxon>Ficeae</taxon>
        <taxon>Ficus</taxon>
    </lineage>
</organism>
<dbReference type="Gramene" id="FCD_00004435-RA">
    <property type="protein sequence ID" value="FCD_00004435-RA:cds"/>
    <property type="gene ID" value="FCD_00004435"/>
</dbReference>
<comment type="caution">
    <text evidence="1">The sequence shown here is derived from an EMBL/GenBank/DDBJ whole genome shotgun (WGS) entry which is preliminary data.</text>
</comment>
<dbReference type="AlphaFoldDB" id="A0AA87ZYC5"/>
<evidence type="ECO:0000313" key="1">
    <source>
        <dbReference type="EMBL" id="GMN44568.1"/>
    </source>
</evidence>
<evidence type="ECO:0000313" key="2">
    <source>
        <dbReference type="Proteomes" id="UP001187192"/>
    </source>
</evidence>
<dbReference type="Proteomes" id="UP001187192">
    <property type="component" value="Unassembled WGS sequence"/>
</dbReference>
<gene>
    <name evidence="1" type="ORF">TIFTF001_013769</name>
</gene>
<protein>
    <submittedName>
        <fullName evidence="1">Uncharacterized protein</fullName>
    </submittedName>
</protein>
<accession>A0AA87ZYC5</accession>
<dbReference type="EMBL" id="BTGU01000018">
    <property type="protein sequence ID" value="GMN44568.1"/>
    <property type="molecule type" value="Genomic_DNA"/>
</dbReference>
<proteinExistence type="predicted"/>
<reference evidence="1" key="1">
    <citation type="submission" date="2023-07" db="EMBL/GenBank/DDBJ databases">
        <title>draft genome sequence of fig (Ficus carica).</title>
        <authorList>
            <person name="Takahashi T."/>
            <person name="Nishimura K."/>
        </authorList>
    </citation>
    <scope>NUCLEOTIDE SEQUENCE</scope>
</reference>
<name>A0AA87ZYC5_FICCA</name>
<sequence>MFLNSPGEMGTMALVHFNPIVCLKMDIDFDNLNLGEEERWSEHRRPDSLEPSVKDDEFLLVSV</sequence>
<keyword evidence="2" id="KW-1185">Reference proteome</keyword>